<gene>
    <name evidence="1" type="ORF">HETIRDRAFT_319326</name>
</gene>
<name>W4K5D5_HETIT</name>
<dbReference type="Proteomes" id="UP000030671">
    <property type="component" value="Unassembled WGS sequence"/>
</dbReference>
<keyword evidence="2" id="KW-1185">Reference proteome</keyword>
<sequence length="117" mass="13254">MGSFQGFTSKGWAYTVAAGLATVAFYKYAPAPGEENYITRYIEYYQTPRELWERINNHHLAISHDASEAKLLIDDAKRPPVHRYRYPQSFDTASPFLIPVGGQVDLSDLKVKGDKDL</sequence>
<dbReference type="GO" id="GO:0005739">
    <property type="term" value="C:mitochondrion"/>
    <property type="evidence" value="ECO:0007669"/>
    <property type="project" value="InterPro"/>
</dbReference>
<dbReference type="GeneID" id="20670588"/>
<dbReference type="InterPro" id="IPR034444">
    <property type="entry name" value="Nuo17.8"/>
</dbReference>
<proteinExistence type="predicted"/>
<dbReference type="KEGG" id="hir:HETIRDRAFT_319326"/>
<dbReference type="PANTHER" id="PTHR42100">
    <property type="entry name" value="OXIDOREDUCTASE 178 KDA SUBUNIT, PUTATIVE (AFU_ORTHOLOGUE AFUA_8G04320)-RELATED"/>
    <property type="match status" value="1"/>
</dbReference>
<dbReference type="PANTHER" id="PTHR42100:SF1">
    <property type="entry name" value="OXIDOREDUCTASE 178 KDA SUBUNIT, PUTATIVE (AFU_ORTHOLOGUE AFUA_8G04320)-RELATED"/>
    <property type="match status" value="1"/>
</dbReference>
<evidence type="ECO:0000313" key="2">
    <source>
        <dbReference type="Proteomes" id="UP000030671"/>
    </source>
</evidence>
<dbReference type="eggNOG" id="ENOG502S7GA">
    <property type="taxonomic scope" value="Eukaryota"/>
</dbReference>
<dbReference type="STRING" id="747525.W4K5D5"/>
<dbReference type="HOGENOM" id="CLU_122036_1_0_1"/>
<dbReference type="OrthoDB" id="2120038at2759"/>
<protein>
    <submittedName>
        <fullName evidence="1">Uncharacterized protein</fullName>
    </submittedName>
</protein>
<organism evidence="1 2">
    <name type="scientific">Heterobasidion irregulare (strain TC 32-1)</name>
    <dbReference type="NCBI Taxonomy" id="747525"/>
    <lineage>
        <taxon>Eukaryota</taxon>
        <taxon>Fungi</taxon>
        <taxon>Dikarya</taxon>
        <taxon>Basidiomycota</taxon>
        <taxon>Agaricomycotina</taxon>
        <taxon>Agaricomycetes</taxon>
        <taxon>Russulales</taxon>
        <taxon>Bondarzewiaceae</taxon>
        <taxon>Heterobasidion</taxon>
        <taxon>Heterobasidion annosum species complex</taxon>
    </lineage>
</organism>
<evidence type="ECO:0000313" key="1">
    <source>
        <dbReference type="EMBL" id="ETW81038.1"/>
    </source>
</evidence>
<reference evidence="1 2" key="1">
    <citation type="journal article" date="2012" name="New Phytol.">
        <title>Insight into trade-off between wood decay and parasitism from the genome of a fungal forest pathogen.</title>
        <authorList>
            <person name="Olson A."/>
            <person name="Aerts A."/>
            <person name="Asiegbu F."/>
            <person name="Belbahri L."/>
            <person name="Bouzid O."/>
            <person name="Broberg A."/>
            <person name="Canback B."/>
            <person name="Coutinho P.M."/>
            <person name="Cullen D."/>
            <person name="Dalman K."/>
            <person name="Deflorio G."/>
            <person name="van Diepen L.T."/>
            <person name="Dunand C."/>
            <person name="Duplessis S."/>
            <person name="Durling M."/>
            <person name="Gonthier P."/>
            <person name="Grimwood J."/>
            <person name="Fossdal C.G."/>
            <person name="Hansson D."/>
            <person name="Henrissat B."/>
            <person name="Hietala A."/>
            <person name="Himmelstrand K."/>
            <person name="Hoffmeister D."/>
            <person name="Hogberg N."/>
            <person name="James T.Y."/>
            <person name="Karlsson M."/>
            <person name="Kohler A."/>
            <person name="Kues U."/>
            <person name="Lee Y.H."/>
            <person name="Lin Y.C."/>
            <person name="Lind M."/>
            <person name="Lindquist E."/>
            <person name="Lombard V."/>
            <person name="Lucas S."/>
            <person name="Lunden K."/>
            <person name="Morin E."/>
            <person name="Murat C."/>
            <person name="Park J."/>
            <person name="Raffaello T."/>
            <person name="Rouze P."/>
            <person name="Salamov A."/>
            <person name="Schmutz J."/>
            <person name="Solheim H."/>
            <person name="Stahlberg J."/>
            <person name="Velez H."/>
            <person name="de Vries R.P."/>
            <person name="Wiebenga A."/>
            <person name="Woodward S."/>
            <person name="Yakovlev I."/>
            <person name="Garbelotto M."/>
            <person name="Martin F."/>
            <person name="Grigoriev I.V."/>
            <person name="Stenlid J."/>
        </authorList>
    </citation>
    <scope>NUCLEOTIDE SEQUENCE [LARGE SCALE GENOMIC DNA]</scope>
    <source>
        <strain evidence="1 2">TC 32-1</strain>
    </source>
</reference>
<accession>W4K5D5</accession>
<dbReference type="InParanoid" id="W4K5D5"/>
<dbReference type="EMBL" id="KI925459">
    <property type="protein sequence ID" value="ETW81038.1"/>
    <property type="molecule type" value="Genomic_DNA"/>
</dbReference>
<dbReference type="RefSeq" id="XP_009547718.1">
    <property type="nucleotide sequence ID" value="XM_009549423.1"/>
</dbReference>
<dbReference type="AlphaFoldDB" id="W4K5D5"/>